<feature type="binding site" evidence="12">
    <location>
        <position position="237"/>
    </location>
    <ligand>
        <name>Ca(2+)</name>
        <dbReference type="ChEBI" id="CHEBI:29108"/>
    </ligand>
</feature>
<dbReference type="GO" id="GO:0006572">
    <property type="term" value="P:L-tyrosine catabolic process"/>
    <property type="evidence" value="ECO:0007669"/>
    <property type="project" value="UniProtKB-UniRule"/>
</dbReference>
<dbReference type="AlphaFoldDB" id="A0A2P5WXL9"/>
<dbReference type="SUPFAM" id="SSF56529">
    <property type="entry name" value="FAH"/>
    <property type="match status" value="2"/>
</dbReference>
<evidence type="ECO:0000256" key="9">
    <source>
        <dbReference type="ARBA" id="ARBA00023232"/>
    </source>
</evidence>
<reference evidence="16 17" key="1">
    <citation type="submission" date="2015-01" db="EMBL/GenBank/DDBJ databases">
        <title>Genome of allotetraploid Gossypium barbadense reveals genomic plasticity and fiber elongation in cotton evolution.</title>
        <authorList>
            <person name="Chen X."/>
            <person name="Liu X."/>
            <person name="Zhao B."/>
            <person name="Zheng H."/>
            <person name="Hu Y."/>
            <person name="Lu G."/>
            <person name="Yang C."/>
            <person name="Chen J."/>
            <person name="Shan C."/>
            <person name="Zhang L."/>
            <person name="Zhou Y."/>
            <person name="Wang L."/>
            <person name="Guo W."/>
            <person name="Bai Y."/>
            <person name="Ruan J."/>
            <person name="Shangguan X."/>
            <person name="Mao Y."/>
            <person name="Jiang J."/>
            <person name="Zhu Y."/>
            <person name="Lei J."/>
            <person name="Kang H."/>
            <person name="Chen S."/>
            <person name="He X."/>
            <person name="Wang R."/>
            <person name="Wang Y."/>
            <person name="Chen J."/>
            <person name="Wang L."/>
            <person name="Yu S."/>
            <person name="Wang B."/>
            <person name="Wei J."/>
            <person name="Song S."/>
            <person name="Lu X."/>
            <person name="Gao Z."/>
            <person name="Gu W."/>
            <person name="Deng X."/>
            <person name="Ma D."/>
            <person name="Wang S."/>
            <person name="Liang W."/>
            <person name="Fang L."/>
            <person name="Cai C."/>
            <person name="Zhu X."/>
            <person name="Zhou B."/>
            <person name="Zhang Y."/>
            <person name="Chen Z."/>
            <person name="Xu S."/>
            <person name="Zhu R."/>
            <person name="Wang S."/>
            <person name="Zhang T."/>
            <person name="Zhao G."/>
        </authorList>
    </citation>
    <scope>NUCLEOTIDE SEQUENCE [LARGE SCALE GENOMIC DNA]</scope>
    <source>
        <strain evidence="17">cv. Xinhai21</strain>
        <tissue evidence="16">Leaf</tissue>
    </source>
</reference>
<feature type="domain" description="Fumarylacetoacetase N-terminal" evidence="15">
    <location>
        <begin position="18"/>
        <end position="122"/>
    </location>
</feature>
<feature type="binding site" evidence="12">
    <location>
        <position position="205"/>
    </location>
    <ligand>
        <name>Ca(2+)</name>
        <dbReference type="ChEBI" id="CHEBI:29108"/>
    </ligand>
</feature>
<proteinExistence type="inferred from homology"/>
<dbReference type="InterPro" id="IPR036663">
    <property type="entry name" value="Fumarylacetoacetase_C_sf"/>
</dbReference>
<organism evidence="16 17">
    <name type="scientific">Gossypium barbadense</name>
    <name type="common">Sea Island cotton</name>
    <name type="synonym">Hibiscus barbadensis</name>
    <dbReference type="NCBI Taxonomy" id="3634"/>
    <lineage>
        <taxon>Eukaryota</taxon>
        <taxon>Viridiplantae</taxon>
        <taxon>Streptophyta</taxon>
        <taxon>Embryophyta</taxon>
        <taxon>Tracheophyta</taxon>
        <taxon>Spermatophyta</taxon>
        <taxon>Magnoliopsida</taxon>
        <taxon>eudicotyledons</taxon>
        <taxon>Gunneridae</taxon>
        <taxon>Pentapetalae</taxon>
        <taxon>rosids</taxon>
        <taxon>malvids</taxon>
        <taxon>Malvales</taxon>
        <taxon>Malvaceae</taxon>
        <taxon>Malvoideae</taxon>
        <taxon>Gossypium</taxon>
    </lineage>
</organism>
<name>A0A2P5WXL9_GOSBA</name>
<dbReference type="Proteomes" id="UP000239757">
    <property type="component" value="Unassembled WGS sequence"/>
</dbReference>
<evidence type="ECO:0000256" key="2">
    <source>
        <dbReference type="ARBA" id="ARBA00010211"/>
    </source>
</evidence>
<evidence type="ECO:0000313" key="16">
    <source>
        <dbReference type="EMBL" id="PPR95834.1"/>
    </source>
</evidence>
<dbReference type="GO" id="GO:0006559">
    <property type="term" value="P:L-phenylalanine catabolic process"/>
    <property type="evidence" value="ECO:0007669"/>
    <property type="project" value="UniProtKB-UniRule"/>
</dbReference>
<dbReference type="Gene3D" id="2.30.30.230">
    <property type="entry name" value="Fumarylacetoacetase, N-terminal domain"/>
    <property type="match status" value="1"/>
</dbReference>
<keyword evidence="7 12" id="KW-0460">Magnesium</keyword>
<dbReference type="EC" id="3.7.1.2" evidence="3 13"/>
<feature type="binding site" evidence="12">
    <location>
        <position position="203"/>
    </location>
    <ligand>
        <name>Ca(2+)</name>
        <dbReference type="ChEBI" id="CHEBI:29108"/>
    </ligand>
</feature>
<dbReference type="GO" id="GO:0046872">
    <property type="term" value="F:metal ion binding"/>
    <property type="evidence" value="ECO:0007669"/>
    <property type="project" value="UniProtKB-UniRule"/>
</dbReference>
<evidence type="ECO:0000259" key="15">
    <source>
        <dbReference type="Pfam" id="PF09298"/>
    </source>
</evidence>
<gene>
    <name evidence="16" type="ORF">GOBAR_AA24838</name>
</gene>
<comment type="cofactor">
    <cofactor evidence="13">
        <name>Mg(2+)</name>
        <dbReference type="ChEBI" id="CHEBI:18420"/>
    </cofactor>
    <cofactor evidence="13">
        <name>Ca(2+)</name>
        <dbReference type="ChEBI" id="CHEBI:29108"/>
    </cofactor>
</comment>
<feature type="binding site" evidence="11">
    <location>
        <position position="383"/>
    </location>
    <ligand>
        <name>substrate</name>
    </ligand>
</feature>
<dbReference type="SUPFAM" id="SSF63433">
    <property type="entry name" value="Fumarylacetoacetate hydrolase, FAH, N-terminal domain"/>
    <property type="match status" value="1"/>
</dbReference>
<comment type="catalytic activity">
    <reaction evidence="13">
        <text>4-fumarylacetoacetate + H2O = acetoacetate + fumarate + H(+)</text>
        <dbReference type="Rhea" id="RHEA:10244"/>
        <dbReference type="ChEBI" id="CHEBI:13705"/>
        <dbReference type="ChEBI" id="CHEBI:15377"/>
        <dbReference type="ChEBI" id="CHEBI:15378"/>
        <dbReference type="ChEBI" id="CHEBI:18034"/>
        <dbReference type="ChEBI" id="CHEBI:29806"/>
        <dbReference type="EC" id="3.7.1.2"/>
    </reaction>
</comment>
<feature type="domain" description="Fumarylacetoacetase-like C-terminal" evidence="14">
    <location>
        <begin position="129"/>
        <end position="259"/>
    </location>
</feature>
<feature type="binding site" evidence="12">
    <location>
        <position position="237"/>
    </location>
    <ligand>
        <name>Mg(2+)</name>
        <dbReference type="ChEBI" id="CHEBI:18420"/>
    </ligand>
</feature>
<comment type="pathway">
    <text evidence="1 13">Amino-acid degradation; L-phenylalanine degradation; acetoacetate and fumarate from L-phenylalanine: step 6/6.</text>
</comment>
<evidence type="ECO:0000259" key="14">
    <source>
        <dbReference type="Pfam" id="PF01557"/>
    </source>
</evidence>
<dbReference type="PANTHER" id="PTHR43069:SF2">
    <property type="entry name" value="FUMARYLACETOACETASE"/>
    <property type="match status" value="1"/>
</dbReference>
<evidence type="ECO:0000313" key="17">
    <source>
        <dbReference type="Proteomes" id="UP000239757"/>
    </source>
</evidence>
<feature type="domain" description="Fumarylacetoacetase-like C-terminal" evidence="14">
    <location>
        <begin position="283"/>
        <end position="389"/>
    </location>
</feature>
<dbReference type="OrthoDB" id="9971669at2759"/>
<dbReference type="InterPro" id="IPR005959">
    <property type="entry name" value="Fumarylacetoacetase"/>
</dbReference>
<dbReference type="EMBL" id="KZ666174">
    <property type="protein sequence ID" value="PPR95834.1"/>
    <property type="molecule type" value="Genomic_DNA"/>
</dbReference>
<evidence type="ECO:0000256" key="13">
    <source>
        <dbReference type="RuleBase" id="RU366008"/>
    </source>
</evidence>
<accession>A0A2P5WXL9</accession>
<feature type="binding site" evidence="11">
    <location>
        <position position="146"/>
    </location>
    <ligand>
        <name>substrate</name>
    </ligand>
</feature>
<keyword evidence="8 13" id="KW-0828">Tyrosine catabolism</keyword>
<evidence type="ECO:0000256" key="5">
    <source>
        <dbReference type="ARBA" id="ARBA00022801"/>
    </source>
</evidence>
<feature type="active site" description="Proton acceptor" evidence="10">
    <location>
        <position position="137"/>
    </location>
</feature>
<evidence type="ECO:0000256" key="12">
    <source>
        <dbReference type="PIRSR" id="PIRSR605959-3"/>
    </source>
</evidence>
<evidence type="ECO:0000256" key="3">
    <source>
        <dbReference type="ARBA" id="ARBA00012094"/>
    </source>
</evidence>
<protein>
    <recommendedName>
        <fullName evidence="3 13">Fumarylacetoacetase</fullName>
        <ecNumber evidence="3 13">3.7.1.2</ecNumber>
    </recommendedName>
    <alternativeName>
        <fullName evidence="13">Fumarylacetoacetate hydrolase</fullName>
    </alternativeName>
</protein>
<evidence type="ECO:0000256" key="6">
    <source>
        <dbReference type="ARBA" id="ARBA00022837"/>
    </source>
</evidence>
<dbReference type="Gene3D" id="3.90.850.10">
    <property type="entry name" value="Fumarylacetoacetase-like, C-terminal domain"/>
    <property type="match status" value="1"/>
</dbReference>
<feature type="binding site" evidence="12">
    <location>
        <position position="290"/>
    </location>
    <ligand>
        <name>Mg(2+)</name>
        <dbReference type="ChEBI" id="CHEBI:18420"/>
    </ligand>
</feature>
<dbReference type="UniPathway" id="UPA00139">
    <property type="reaction ID" value="UER00341"/>
</dbReference>
<feature type="binding site" evidence="12">
    <location>
        <position position="130"/>
    </location>
    <ligand>
        <name>Ca(2+)</name>
        <dbReference type="ChEBI" id="CHEBI:29108"/>
    </ligand>
</feature>
<evidence type="ECO:0000256" key="1">
    <source>
        <dbReference type="ARBA" id="ARBA00004782"/>
    </source>
</evidence>
<dbReference type="InterPro" id="IPR015377">
    <property type="entry name" value="Fumarylacetoacetase_N"/>
</dbReference>
<dbReference type="InterPro" id="IPR011234">
    <property type="entry name" value="Fumarylacetoacetase-like_C"/>
</dbReference>
<evidence type="ECO:0000256" key="4">
    <source>
        <dbReference type="ARBA" id="ARBA00022723"/>
    </source>
</evidence>
<dbReference type="InterPro" id="IPR036462">
    <property type="entry name" value="Fumarylacetoacetase_N_sf"/>
</dbReference>
<feature type="binding site" evidence="11">
    <location>
        <position position="244"/>
    </location>
    <ligand>
        <name>substrate</name>
    </ligand>
</feature>
<feature type="binding site" evidence="11">
    <location>
        <position position="248"/>
    </location>
    <ligand>
        <name>substrate</name>
    </ligand>
</feature>
<dbReference type="GO" id="GO:0004334">
    <property type="term" value="F:fumarylacetoacetase activity"/>
    <property type="evidence" value="ECO:0007669"/>
    <property type="project" value="UniProtKB-UniRule"/>
</dbReference>
<evidence type="ECO:0000256" key="11">
    <source>
        <dbReference type="PIRSR" id="PIRSR605959-2"/>
    </source>
</evidence>
<feature type="binding site" evidence="12">
    <location>
        <position position="257"/>
    </location>
    <ligand>
        <name>Mg(2+)</name>
        <dbReference type="ChEBI" id="CHEBI:18420"/>
    </ligand>
</feature>
<keyword evidence="4 12" id="KW-0479">Metal-binding</keyword>
<comment type="similarity">
    <text evidence="2 13">Belongs to the FAH family.</text>
</comment>
<dbReference type="Pfam" id="PF09298">
    <property type="entry name" value="FAA_hydrolase_N"/>
    <property type="match status" value="1"/>
</dbReference>
<evidence type="ECO:0000256" key="8">
    <source>
        <dbReference type="ARBA" id="ARBA00022878"/>
    </source>
</evidence>
<dbReference type="PANTHER" id="PTHR43069">
    <property type="entry name" value="FUMARYLACETOACETASE"/>
    <property type="match status" value="1"/>
</dbReference>
<evidence type="ECO:0000256" key="10">
    <source>
        <dbReference type="PIRSR" id="PIRSR605959-1"/>
    </source>
</evidence>
<evidence type="ECO:0000256" key="7">
    <source>
        <dbReference type="ARBA" id="ARBA00022842"/>
    </source>
</evidence>
<dbReference type="Pfam" id="PF01557">
    <property type="entry name" value="FAA_hydrolase"/>
    <property type="match status" value="2"/>
</dbReference>
<dbReference type="FunFam" id="2.30.30.230:FF:000001">
    <property type="entry name" value="Fumarylacetoacetase"/>
    <property type="match status" value="1"/>
</dbReference>
<sequence>MALESFIQVLPDSHFSIQNLPYGAFKAHPTVPARLATAIGDYVVDLSEIAKAGLFNGPILAASDCFLQPTLNKFLALGRPAWKEARATLQKLLSSTEPTLRDNADLRQKSLVPISKVEMVIPMEIGDYTDFYSSMHHAKNCGTIFRGPQNAIPQNWFHLPIAYHGRASSIVISGTNINRPRGQGYPTGQSPPYFGPSLKLDFELEMAAVVGPGNELGKAIDVNEAADHIFGLVLMNDWSARDIQAWEYVPLGPFLGKSFGNESLNHLNFGEKRLDKSGEVMDSTGLKVGTTISPWIVTLDALEPFACDAPKQDPHPLPYLAEKISKNYDIELEVQIKPSGQTDSCVVTRSNFKNLYWTVTQQVAHHTINGCNLRPGDLLGTGTISGPGDGYNVGFGTCAGKIVPPRD</sequence>
<feature type="binding site" evidence="11">
    <location>
        <position position="132"/>
    </location>
    <ligand>
        <name>substrate</name>
    </ligand>
</feature>
<dbReference type="GO" id="GO:1902000">
    <property type="term" value="P:homogentisate catabolic process"/>
    <property type="evidence" value="ECO:0007669"/>
    <property type="project" value="TreeGrafter"/>
</dbReference>
<keyword evidence="9 13" id="KW-0585">Phenylalanine catabolism</keyword>
<keyword evidence="6 12" id="KW-0106">Calcium</keyword>
<keyword evidence="5 13" id="KW-0378">Hydrolase</keyword>